<comment type="caution">
    <text evidence="2">The sequence shown here is derived from an EMBL/GenBank/DDBJ whole genome shotgun (WGS) entry which is preliminary data.</text>
</comment>
<keyword evidence="3" id="KW-1185">Reference proteome</keyword>
<dbReference type="InterPro" id="IPR008979">
    <property type="entry name" value="Galactose-bd-like_sf"/>
</dbReference>
<proteinExistence type="predicted"/>
<reference evidence="2" key="1">
    <citation type="submission" date="2023-01" db="EMBL/GenBank/DDBJ databases">
        <title>Genome assembly of the deep-sea coral Lophelia pertusa.</title>
        <authorList>
            <person name="Herrera S."/>
            <person name="Cordes E."/>
        </authorList>
    </citation>
    <scope>NUCLEOTIDE SEQUENCE</scope>
    <source>
        <strain evidence="2">USNM1676648</strain>
        <tissue evidence="2">Polyp</tissue>
    </source>
</reference>
<dbReference type="SUPFAM" id="SSF49785">
    <property type="entry name" value="Galactose-binding domain-like"/>
    <property type="match status" value="1"/>
</dbReference>
<sequence length="59" mass="6700">MITFRGNSDRNSVVTHPLSPPIRARFIRIVVVSWYGHISMRAGFYGRRPGKSSVVWLGL</sequence>
<dbReference type="Gene3D" id="2.60.120.260">
    <property type="entry name" value="Galactose-binding domain-like"/>
    <property type="match status" value="1"/>
</dbReference>
<organism evidence="2 3">
    <name type="scientific">Desmophyllum pertusum</name>
    <dbReference type="NCBI Taxonomy" id="174260"/>
    <lineage>
        <taxon>Eukaryota</taxon>
        <taxon>Metazoa</taxon>
        <taxon>Cnidaria</taxon>
        <taxon>Anthozoa</taxon>
        <taxon>Hexacorallia</taxon>
        <taxon>Scleractinia</taxon>
        <taxon>Caryophylliina</taxon>
        <taxon>Caryophylliidae</taxon>
        <taxon>Desmophyllum</taxon>
    </lineage>
</organism>
<dbReference type="EMBL" id="MU825876">
    <property type="protein sequence ID" value="KAJ7386568.1"/>
    <property type="molecule type" value="Genomic_DNA"/>
</dbReference>
<dbReference type="PROSITE" id="PS50022">
    <property type="entry name" value="FA58C_3"/>
    <property type="match status" value="1"/>
</dbReference>
<name>A0A9W9ZRE2_9CNID</name>
<dbReference type="AlphaFoldDB" id="A0A9W9ZRE2"/>
<feature type="domain" description="F5/8 type C" evidence="1">
    <location>
        <begin position="1"/>
        <end position="47"/>
    </location>
</feature>
<dbReference type="Pfam" id="PF00754">
    <property type="entry name" value="F5_F8_type_C"/>
    <property type="match status" value="1"/>
</dbReference>
<dbReference type="OrthoDB" id="10067267at2759"/>
<dbReference type="PANTHER" id="PTHR24543">
    <property type="entry name" value="MULTICOPPER OXIDASE-RELATED"/>
    <property type="match status" value="1"/>
</dbReference>
<evidence type="ECO:0000259" key="1">
    <source>
        <dbReference type="PROSITE" id="PS50022"/>
    </source>
</evidence>
<gene>
    <name evidence="2" type="ORF">OS493_008712</name>
</gene>
<accession>A0A9W9ZRE2</accession>
<evidence type="ECO:0000313" key="2">
    <source>
        <dbReference type="EMBL" id="KAJ7386568.1"/>
    </source>
</evidence>
<protein>
    <recommendedName>
        <fullName evidence="1">F5/8 type C domain-containing protein</fullName>
    </recommendedName>
</protein>
<evidence type="ECO:0000313" key="3">
    <source>
        <dbReference type="Proteomes" id="UP001163046"/>
    </source>
</evidence>
<dbReference type="Proteomes" id="UP001163046">
    <property type="component" value="Unassembled WGS sequence"/>
</dbReference>
<dbReference type="InterPro" id="IPR000421">
    <property type="entry name" value="FA58C"/>
</dbReference>